<evidence type="ECO:0000313" key="6">
    <source>
        <dbReference type="Proteomes" id="UP000199199"/>
    </source>
</evidence>
<keyword evidence="2 3" id="KW-0238">DNA-binding</keyword>
<evidence type="ECO:0000256" key="3">
    <source>
        <dbReference type="HAMAP-Rule" id="MF_00026"/>
    </source>
</evidence>
<dbReference type="Gene3D" id="1.10.8.140">
    <property type="entry name" value="PDCD5-like"/>
    <property type="match status" value="1"/>
</dbReference>
<keyword evidence="6" id="KW-1185">Reference proteome</keyword>
<dbReference type="GO" id="GO:0003677">
    <property type="term" value="F:DNA binding"/>
    <property type="evidence" value="ECO:0007669"/>
    <property type="project" value="UniProtKB-UniRule"/>
</dbReference>
<dbReference type="NCBIfam" id="NF003268">
    <property type="entry name" value="PRK04239.1"/>
    <property type="match status" value="1"/>
</dbReference>
<dbReference type="OrthoDB" id="7912at2157"/>
<dbReference type="PANTHER" id="PTHR10840">
    <property type="entry name" value="PROGRAMMED CELL DEATH PROTEIN 5"/>
    <property type="match status" value="1"/>
</dbReference>
<dbReference type="RefSeq" id="WP_092901421.1">
    <property type="nucleotide sequence ID" value="NZ_FOZS01000001.1"/>
</dbReference>
<dbReference type="Pfam" id="PF01984">
    <property type="entry name" value="dsDNA_bind"/>
    <property type="match status" value="1"/>
</dbReference>
<evidence type="ECO:0000313" key="5">
    <source>
        <dbReference type="EMBL" id="SFS40754.1"/>
    </source>
</evidence>
<dbReference type="InterPro" id="IPR002836">
    <property type="entry name" value="PDCD5-like"/>
</dbReference>
<dbReference type="AlphaFoldDB" id="A0A1I6PKL8"/>
<sequence>MSGTPSDDDIEELRKQKMEELQNRAENQGNEQAQEAAQQQADAQKQALLRQHLTDDARKRLNTVKMSKEQFGEQVERQVVALAQSGRIQGKIDDEKMKQLLKELQPEKKSFDIKRR</sequence>
<dbReference type="InterPro" id="IPR022889">
    <property type="entry name" value="DNA_bind_arc"/>
</dbReference>
<dbReference type="PANTHER" id="PTHR10840:SF0">
    <property type="entry name" value="PROGRAMMED CELL DEATH PROTEIN 5"/>
    <property type="match status" value="1"/>
</dbReference>
<feature type="compositionally biased region" description="Low complexity" evidence="4">
    <location>
        <begin position="24"/>
        <end position="47"/>
    </location>
</feature>
<protein>
    <recommendedName>
        <fullName evidence="3">DNA-binding protein SAMN04488556_0628</fullName>
    </recommendedName>
</protein>
<gene>
    <name evidence="5" type="ORF">SAMN04488556_0628</name>
</gene>
<feature type="compositionally biased region" description="Acidic residues" evidence="4">
    <location>
        <begin position="1"/>
        <end position="11"/>
    </location>
</feature>
<organism evidence="5 6">
    <name type="scientific">Halostagnicola kamekurae</name>
    <dbReference type="NCBI Taxonomy" id="619731"/>
    <lineage>
        <taxon>Archaea</taxon>
        <taxon>Methanobacteriati</taxon>
        <taxon>Methanobacteriota</taxon>
        <taxon>Stenosarchaea group</taxon>
        <taxon>Halobacteria</taxon>
        <taxon>Halobacteriales</taxon>
        <taxon>Natrialbaceae</taxon>
        <taxon>Halostagnicola</taxon>
    </lineage>
</organism>
<dbReference type="EMBL" id="FOZS01000001">
    <property type="protein sequence ID" value="SFS40754.1"/>
    <property type="molecule type" value="Genomic_DNA"/>
</dbReference>
<feature type="region of interest" description="Disordered" evidence="4">
    <location>
        <begin position="1"/>
        <end position="54"/>
    </location>
</feature>
<evidence type="ECO:0000256" key="4">
    <source>
        <dbReference type="SAM" id="MobiDB-lite"/>
    </source>
</evidence>
<evidence type="ECO:0000256" key="1">
    <source>
        <dbReference type="ARBA" id="ARBA00010490"/>
    </source>
</evidence>
<dbReference type="Proteomes" id="UP000199199">
    <property type="component" value="Unassembled WGS sequence"/>
</dbReference>
<comment type="similarity">
    <text evidence="1 3">Belongs to the PDCD5 family.</text>
</comment>
<dbReference type="PIRSF" id="PIRSF015730">
    <property type="entry name" value="TFAR19"/>
    <property type="match status" value="1"/>
</dbReference>
<name>A0A1I6PKL8_9EURY</name>
<feature type="compositionally biased region" description="Basic and acidic residues" evidence="4">
    <location>
        <begin position="12"/>
        <end position="23"/>
    </location>
</feature>
<evidence type="ECO:0000256" key="2">
    <source>
        <dbReference type="ARBA" id="ARBA00023125"/>
    </source>
</evidence>
<accession>A0A1I6PKL8</accession>
<reference evidence="6" key="1">
    <citation type="submission" date="2016-10" db="EMBL/GenBank/DDBJ databases">
        <authorList>
            <person name="Varghese N."/>
            <person name="Submissions S."/>
        </authorList>
    </citation>
    <scope>NUCLEOTIDE SEQUENCE [LARGE SCALE GENOMIC DNA]</scope>
    <source>
        <strain evidence="6">DSM 22427</strain>
    </source>
</reference>
<dbReference type="GO" id="GO:0005829">
    <property type="term" value="C:cytosol"/>
    <property type="evidence" value="ECO:0007669"/>
    <property type="project" value="TreeGrafter"/>
</dbReference>
<dbReference type="InterPro" id="IPR036883">
    <property type="entry name" value="PDCD5-like_sf"/>
</dbReference>
<dbReference type="SUPFAM" id="SSF46950">
    <property type="entry name" value="Double-stranded DNA-binding domain"/>
    <property type="match status" value="1"/>
</dbReference>
<dbReference type="HAMAP" id="MF_00026">
    <property type="entry name" value="dsDNA_bind"/>
    <property type="match status" value="1"/>
</dbReference>
<proteinExistence type="inferred from homology"/>